<dbReference type="Pfam" id="PF19189">
    <property type="entry name" value="Mtf2"/>
    <property type="match status" value="1"/>
</dbReference>
<dbReference type="GO" id="GO:0005739">
    <property type="term" value="C:mitochondrion"/>
    <property type="evidence" value="ECO:0007669"/>
    <property type="project" value="InterPro"/>
</dbReference>
<keyword evidence="4" id="KW-1185">Reference proteome</keyword>
<protein>
    <recommendedName>
        <fullName evidence="2">Mtf2-like C-terminal domain-containing protein</fullName>
    </recommendedName>
</protein>
<dbReference type="AlphaFoldDB" id="A0A8S0XDU0"/>
<dbReference type="EMBL" id="CACVBS010000013">
    <property type="protein sequence ID" value="CAA7259189.1"/>
    <property type="molecule type" value="Genomic_DNA"/>
</dbReference>
<name>A0A8S0XDU0_CYCAE</name>
<dbReference type="PANTHER" id="PTHR39468">
    <property type="entry name" value="CHROMOSOME 7, WHOLE GENOME SHOTGUN SEQUENCE"/>
    <property type="match status" value="1"/>
</dbReference>
<evidence type="ECO:0000259" key="2">
    <source>
        <dbReference type="Pfam" id="PF19189"/>
    </source>
</evidence>
<proteinExistence type="predicted"/>
<evidence type="ECO:0000313" key="4">
    <source>
        <dbReference type="Proteomes" id="UP000467700"/>
    </source>
</evidence>
<dbReference type="PANTHER" id="PTHR39468:SF1">
    <property type="entry name" value="MTF2-LIKE C-TERMINAL DOMAIN-CONTAINING PROTEIN"/>
    <property type="match status" value="1"/>
</dbReference>
<dbReference type="InterPro" id="IPR043837">
    <property type="entry name" value="Mtf2-like_C"/>
</dbReference>
<dbReference type="Proteomes" id="UP000467700">
    <property type="component" value="Unassembled WGS sequence"/>
</dbReference>
<gene>
    <name evidence="3" type="ORF">AAE3_LOCUS1370</name>
</gene>
<accession>A0A8S0XDU0</accession>
<dbReference type="OrthoDB" id="2444174at2759"/>
<comment type="caution">
    <text evidence="3">The sequence shown here is derived from an EMBL/GenBank/DDBJ whole genome shotgun (WGS) entry which is preliminary data.</text>
</comment>
<sequence>MSERETKVLTGMLDMIFDTPSPDSARTSKDVALGVGRGHVDDLFAKLRRHSKPLRWAKDPSSGLLDQKKEAMSRCTTDQELLEWAQREVFEESRRYEEEARRAIAEASAKGGTAELPMLQSPIYAQMIAHLMRTFRVHYKDPNIALFIFHHAQKLSIVSYVFGCSTEAYNELIETRWTCFRDLQGVQQAVEEMVVNGVPVDSRARKIIESMRRDLGSLELRNGASEDRQQEVLKSLSDIERLVASTTEDTSKRTGHSWDQWKNEVSKDTSLEDWSFNDWESLQSLPSTSTTGRYRGSRRPGRDQLRSRRGAPMY</sequence>
<evidence type="ECO:0000313" key="3">
    <source>
        <dbReference type="EMBL" id="CAA7259189.1"/>
    </source>
</evidence>
<evidence type="ECO:0000256" key="1">
    <source>
        <dbReference type="SAM" id="MobiDB-lite"/>
    </source>
</evidence>
<organism evidence="3 4">
    <name type="scientific">Cyclocybe aegerita</name>
    <name type="common">Black poplar mushroom</name>
    <name type="synonym">Agrocybe aegerita</name>
    <dbReference type="NCBI Taxonomy" id="1973307"/>
    <lineage>
        <taxon>Eukaryota</taxon>
        <taxon>Fungi</taxon>
        <taxon>Dikarya</taxon>
        <taxon>Basidiomycota</taxon>
        <taxon>Agaricomycotina</taxon>
        <taxon>Agaricomycetes</taxon>
        <taxon>Agaricomycetidae</taxon>
        <taxon>Agaricales</taxon>
        <taxon>Agaricineae</taxon>
        <taxon>Bolbitiaceae</taxon>
        <taxon>Cyclocybe</taxon>
    </lineage>
</organism>
<feature type="region of interest" description="Disordered" evidence="1">
    <location>
        <begin position="285"/>
        <end position="314"/>
    </location>
</feature>
<reference evidence="3 4" key="1">
    <citation type="submission" date="2020-01" db="EMBL/GenBank/DDBJ databases">
        <authorList>
            <person name="Gupta K D."/>
        </authorList>
    </citation>
    <scope>NUCLEOTIDE SEQUENCE [LARGE SCALE GENOMIC DNA]</scope>
</reference>
<dbReference type="InterPro" id="IPR040009">
    <property type="entry name" value="Mtf2/C5D6.12-like"/>
</dbReference>
<feature type="domain" description="Mtf2-like C-terminal" evidence="2">
    <location>
        <begin position="64"/>
        <end position="257"/>
    </location>
</feature>